<dbReference type="RefSeq" id="WP_207106763.1">
    <property type="nucleotide sequence ID" value="NZ_JAFLVR010000004.1"/>
</dbReference>
<accession>A0ABS3HBW9</accession>
<dbReference type="EMBL" id="JAFLVR010000004">
    <property type="protein sequence ID" value="MBO0450951.1"/>
    <property type="molecule type" value="Genomic_DNA"/>
</dbReference>
<name>A0ABS3HBW9_9ENTE</name>
<reference evidence="1 2" key="1">
    <citation type="submission" date="2021-03" db="EMBL/GenBank/DDBJ databases">
        <title>Enterococcal diversity collection.</title>
        <authorList>
            <person name="Gilmore M.S."/>
            <person name="Schwartzman J."/>
            <person name="Van Tyne D."/>
            <person name="Martin M."/>
            <person name="Earl A.M."/>
            <person name="Manson A.L."/>
            <person name="Straub T."/>
            <person name="Salamzade R."/>
            <person name="Saavedra J."/>
            <person name="Lebreton F."/>
            <person name="Prichula J."/>
            <person name="Schaufler K."/>
            <person name="Gaca A."/>
            <person name="Sgardioli B."/>
            <person name="Wagenaar J."/>
            <person name="Strong T."/>
        </authorList>
    </citation>
    <scope>NUCLEOTIDE SEQUENCE [LARGE SCALE GENOMIC DNA]</scope>
    <source>
        <strain evidence="1 2">MJM16</strain>
    </source>
</reference>
<evidence type="ECO:0000313" key="2">
    <source>
        <dbReference type="Proteomes" id="UP000664495"/>
    </source>
</evidence>
<gene>
    <name evidence="1" type="ORF">JZO85_01640</name>
</gene>
<dbReference type="InterPro" id="IPR025233">
    <property type="entry name" value="DUF4176"/>
</dbReference>
<organism evidence="1 2">
    <name type="scientific">Candidatus Enterococcus murrayae</name>
    <dbReference type="NCBI Taxonomy" id="2815321"/>
    <lineage>
        <taxon>Bacteria</taxon>
        <taxon>Bacillati</taxon>
        <taxon>Bacillota</taxon>
        <taxon>Bacilli</taxon>
        <taxon>Lactobacillales</taxon>
        <taxon>Enterococcaceae</taxon>
        <taxon>Enterococcus</taxon>
    </lineage>
</organism>
<evidence type="ECO:0000313" key="1">
    <source>
        <dbReference type="EMBL" id="MBO0450951.1"/>
    </source>
</evidence>
<proteinExistence type="predicted"/>
<sequence>MELYSIGTVVSLKAGEQELMITSRFPLYNNEGVIGYFEYGGCLYPQGETNENNFFFNSEDIEAVLFEGYTTEEELQLRESFKKQIPEIKYPKLSVSDTY</sequence>
<keyword evidence="2" id="KW-1185">Reference proteome</keyword>
<comment type="caution">
    <text evidence="1">The sequence shown here is derived from an EMBL/GenBank/DDBJ whole genome shotgun (WGS) entry which is preliminary data.</text>
</comment>
<dbReference type="Proteomes" id="UP000664495">
    <property type="component" value="Unassembled WGS sequence"/>
</dbReference>
<protein>
    <submittedName>
        <fullName evidence="1">DUF4176 domain-containing protein</fullName>
    </submittedName>
</protein>
<dbReference type="Pfam" id="PF13780">
    <property type="entry name" value="DUF4176"/>
    <property type="match status" value="1"/>
</dbReference>